<dbReference type="InterPro" id="IPR035892">
    <property type="entry name" value="C2_domain_sf"/>
</dbReference>
<evidence type="ECO:0000256" key="4">
    <source>
        <dbReference type="ARBA" id="ARBA00023098"/>
    </source>
</evidence>
<feature type="region of interest" description="Disordered" evidence="8">
    <location>
        <begin position="175"/>
        <end position="317"/>
    </location>
</feature>
<dbReference type="SUPFAM" id="SSF51695">
    <property type="entry name" value="PLC-like phosphodiesterases"/>
    <property type="match status" value="1"/>
</dbReference>
<feature type="compositionally biased region" description="Low complexity" evidence="8">
    <location>
        <begin position="40"/>
        <end position="66"/>
    </location>
</feature>
<evidence type="ECO:0000259" key="10">
    <source>
        <dbReference type="PROSITE" id="PS50008"/>
    </source>
</evidence>
<feature type="region of interest" description="Disordered" evidence="8">
    <location>
        <begin position="331"/>
        <end position="366"/>
    </location>
</feature>
<dbReference type="AlphaFoldDB" id="A0A9P8CX97"/>
<dbReference type="InterPro" id="IPR037755">
    <property type="entry name" value="Plc1_PH"/>
</dbReference>
<feature type="compositionally biased region" description="Low complexity" evidence="8">
    <location>
        <begin position="276"/>
        <end position="291"/>
    </location>
</feature>
<dbReference type="Pfam" id="PF00168">
    <property type="entry name" value="C2"/>
    <property type="match status" value="1"/>
</dbReference>
<organism evidence="12 13">
    <name type="scientific">Mortierella alpina</name>
    <name type="common">Oleaginous fungus</name>
    <name type="synonym">Mortierella renispora</name>
    <dbReference type="NCBI Taxonomy" id="64518"/>
    <lineage>
        <taxon>Eukaryota</taxon>
        <taxon>Fungi</taxon>
        <taxon>Fungi incertae sedis</taxon>
        <taxon>Mucoromycota</taxon>
        <taxon>Mortierellomycotina</taxon>
        <taxon>Mortierellomycetes</taxon>
        <taxon>Mortierellales</taxon>
        <taxon>Mortierellaceae</taxon>
        <taxon>Mortierella</taxon>
    </lineage>
</organism>
<reference evidence="12" key="1">
    <citation type="submission" date="2021-07" db="EMBL/GenBank/DDBJ databases">
        <title>Draft genome of Mortierella alpina, strain LL118, isolated from an aspen leaf litter sample.</title>
        <authorList>
            <person name="Yang S."/>
            <person name="Vinatzer B.A."/>
        </authorList>
    </citation>
    <scope>NUCLEOTIDE SEQUENCE</scope>
    <source>
        <strain evidence="12">LL118</strain>
    </source>
</reference>
<dbReference type="SUPFAM" id="SSF50729">
    <property type="entry name" value="PH domain-like"/>
    <property type="match status" value="1"/>
</dbReference>
<dbReference type="InterPro" id="IPR011992">
    <property type="entry name" value="EF-hand-dom_pair"/>
</dbReference>
<dbReference type="PROSITE" id="PS50007">
    <property type="entry name" value="PIPLC_X_DOMAIN"/>
    <property type="match status" value="1"/>
</dbReference>
<dbReference type="Gene3D" id="2.30.29.30">
    <property type="entry name" value="Pleckstrin-homology domain (PH domain)/Phosphotyrosine-binding domain (PTB)"/>
    <property type="match status" value="1"/>
</dbReference>
<dbReference type="InterPro" id="IPR000909">
    <property type="entry name" value="PLipase_C_PInositol-sp_X_dom"/>
</dbReference>
<feature type="compositionally biased region" description="Low complexity" evidence="8">
    <location>
        <begin position="305"/>
        <end position="315"/>
    </location>
</feature>
<dbReference type="GO" id="GO:0016042">
    <property type="term" value="P:lipid catabolic process"/>
    <property type="evidence" value="ECO:0007669"/>
    <property type="project" value="UniProtKB-KW"/>
</dbReference>
<dbReference type="PROSITE" id="PS50008">
    <property type="entry name" value="PIPLC_Y_DOMAIN"/>
    <property type="match status" value="1"/>
</dbReference>
<keyword evidence="4 7" id="KW-0443">Lipid metabolism</keyword>
<dbReference type="CDD" id="cd16207">
    <property type="entry name" value="EFh_ScPlc1p_like"/>
    <property type="match status" value="1"/>
</dbReference>
<dbReference type="CDD" id="cd13360">
    <property type="entry name" value="PH_PLC_fungal"/>
    <property type="match status" value="1"/>
</dbReference>
<dbReference type="PROSITE" id="PS50004">
    <property type="entry name" value="C2"/>
    <property type="match status" value="1"/>
</dbReference>
<comment type="function">
    <text evidence="6">The production of the second messenger molecules diacylglycerol (DAG) and inositol 1,4,5-trisphosphate (IP3) is mediated by activated phosphatidylinositol-specific phospholipase C enzymes.</text>
</comment>
<keyword evidence="5" id="KW-0807">Transducer</keyword>
<feature type="region of interest" description="Disordered" evidence="8">
    <location>
        <begin position="1197"/>
        <end position="1216"/>
    </location>
</feature>
<keyword evidence="2 7" id="KW-0378">Hydrolase</keyword>
<evidence type="ECO:0000313" key="13">
    <source>
        <dbReference type="Proteomes" id="UP000717515"/>
    </source>
</evidence>
<evidence type="ECO:0000256" key="1">
    <source>
        <dbReference type="ARBA" id="ARBA00001195"/>
    </source>
</evidence>
<evidence type="ECO:0000256" key="8">
    <source>
        <dbReference type="SAM" id="MobiDB-lite"/>
    </source>
</evidence>
<feature type="domain" description="EF-hand" evidence="11">
    <location>
        <begin position="536"/>
        <end position="571"/>
    </location>
</feature>
<dbReference type="FunFam" id="3.20.20.190:FF:000039">
    <property type="entry name" value="Phosphoinositide phospholipase C"/>
    <property type="match status" value="1"/>
</dbReference>
<dbReference type="InterPro" id="IPR011993">
    <property type="entry name" value="PH-like_dom_sf"/>
</dbReference>
<dbReference type="PRINTS" id="PR00390">
    <property type="entry name" value="PHPHLIPASEC"/>
</dbReference>
<feature type="domain" description="PI-PLC Y-box" evidence="10">
    <location>
        <begin position="844"/>
        <end position="958"/>
    </location>
</feature>
<feature type="domain" description="EF-hand" evidence="11">
    <location>
        <begin position="500"/>
        <end position="535"/>
    </location>
</feature>
<evidence type="ECO:0000256" key="5">
    <source>
        <dbReference type="ARBA" id="ARBA00023224"/>
    </source>
</evidence>
<evidence type="ECO:0000256" key="2">
    <source>
        <dbReference type="ARBA" id="ARBA00022801"/>
    </source>
</evidence>
<dbReference type="Pfam" id="PF13499">
    <property type="entry name" value="EF-hand_7"/>
    <property type="match status" value="1"/>
</dbReference>
<comment type="catalytic activity">
    <reaction evidence="1 7">
        <text>a 1,2-diacyl-sn-glycero-3-phospho-(1D-myo-inositol-4,5-bisphosphate) + H2O = 1D-myo-inositol 1,4,5-trisphosphate + a 1,2-diacyl-sn-glycerol + H(+)</text>
        <dbReference type="Rhea" id="RHEA:33179"/>
        <dbReference type="ChEBI" id="CHEBI:15377"/>
        <dbReference type="ChEBI" id="CHEBI:15378"/>
        <dbReference type="ChEBI" id="CHEBI:17815"/>
        <dbReference type="ChEBI" id="CHEBI:58456"/>
        <dbReference type="ChEBI" id="CHEBI:203600"/>
        <dbReference type="EC" id="3.1.4.11"/>
    </reaction>
</comment>
<feature type="domain" description="C2" evidence="9">
    <location>
        <begin position="958"/>
        <end position="1089"/>
    </location>
</feature>
<dbReference type="GO" id="GO:0004435">
    <property type="term" value="F:phosphatidylinositol-4,5-bisphosphate phospholipase C activity"/>
    <property type="evidence" value="ECO:0007669"/>
    <property type="project" value="UniProtKB-EC"/>
</dbReference>
<feature type="compositionally biased region" description="Polar residues" evidence="8">
    <location>
        <begin position="127"/>
        <end position="139"/>
    </location>
</feature>
<dbReference type="GO" id="GO:0005509">
    <property type="term" value="F:calcium ion binding"/>
    <property type="evidence" value="ECO:0007669"/>
    <property type="project" value="InterPro"/>
</dbReference>
<feature type="compositionally biased region" description="Basic and acidic residues" evidence="8">
    <location>
        <begin position="814"/>
        <end position="827"/>
    </location>
</feature>
<dbReference type="Pfam" id="PF00387">
    <property type="entry name" value="PI-PLC-Y"/>
    <property type="match status" value="1"/>
</dbReference>
<dbReference type="CDD" id="cd00275">
    <property type="entry name" value="C2_PLC_like"/>
    <property type="match status" value="1"/>
</dbReference>
<dbReference type="PANTHER" id="PTHR10336">
    <property type="entry name" value="PHOSPHOINOSITIDE-SPECIFIC PHOSPHOLIPASE C FAMILY PROTEIN"/>
    <property type="match status" value="1"/>
</dbReference>
<dbReference type="Gene3D" id="3.20.20.190">
    <property type="entry name" value="Phosphatidylinositol (PI) phosphodiesterase"/>
    <property type="match status" value="1"/>
</dbReference>
<dbReference type="EC" id="3.1.4.11" evidence="7"/>
<dbReference type="PANTHER" id="PTHR10336:SF36">
    <property type="entry name" value="1-PHOSPHATIDYLINOSITOL 4,5-BISPHOSPHATE PHOSPHODIESTERASE BETA-4"/>
    <property type="match status" value="1"/>
</dbReference>
<dbReference type="InterPro" id="IPR001711">
    <property type="entry name" value="PLipase_C_Pinositol-sp_Y"/>
</dbReference>
<dbReference type="InterPro" id="IPR002048">
    <property type="entry name" value="EF_hand_dom"/>
</dbReference>
<evidence type="ECO:0000256" key="7">
    <source>
        <dbReference type="RuleBase" id="RU361133"/>
    </source>
</evidence>
<feature type="compositionally biased region" description="Basic and acidic residues" evidence="8">
    <location>
        <begin position="140"/>
        <end position="149"/>
    </location>
</feature>
<accession>A0A9P8CX97</accession>
<dbReference type="SMART" id="SM00149">
    <property type="entry name" value="PLCYc"/>
    <property type="match status" value="1"/>
</dbReference>
<dbReference type="PROSITE" id="PS50222">
    <property type="entry name" value="EF_HAND_2"/>
    <property type="match status" value="2"/>
</dbReference>
<feature type="compositionally biased region" description="Polar residues" evidence="8">
    <location>
        <begin position="191"/>
        <end position="202"/>
    </location>
</feature>
<proteinExistence type="predicted"/>
<name>A0A9P8CX97_MORAP</name>
<gene>
    <name evidence="12" type="ORF">KVV02_008505</name>
</gene>
<feature type="region of interest" description="Disordered" evidence="8">
    <location>
        <begin position="804"/>
        <end position="834"/>
    </location>
</feature>
<feature type="compositionally biased region" description="Polar residues" evidence="8">
    <location>
        <begin position="335"/>
        <end position="348"/>
    </location>
</feature>
<evidence type="ECO:0000259" key="9">
    <source>
        <dbReference type="PROSITE" id="PS50004"/>
    </source>
</evidence>
<dbReference type="Gene3D" id="2.60.40.150">
    <property type="entry name" value="C2 domain"/>
    <property type="match status" value="1"/>
</dbReference>
<dbReference type="SMART" id="SM00239">
    <property type="entry name" value="C2"/>
    <property type="match status" value="1"/>
</dbReference>
<feature type="compositionally biased region" description="Polar residues" evidence="8">
    <location>
        <begin position="230"/>
        <end position="246"/>
    </location>
</feature>
<dbReference type="GO" id="GO:0048015">
    <property type="term" value="P:phosphatidylinositol-mediated signaling"/>
    <property type="evidence" value="ECO:0007669"/>
    <property type="project" value="TreeGrafter"/>
</dbReference>
<dbReference type="InterPro" id="IPR000008">
    <property type="entry name" value="C2_dom"/>
</dbReference>
<evidence type="ECO:0000313" key="12">
    <source>
        <dbReference type="EMBL" id="KAG9324098.1"/>
    </source>
</evidence>
<dbReference type="InterPro" id="IPR001192">
    <property type="entry name" value="PI-PLC_fam"/>
</dbReference>
<feature type="compositionally biased region" description="Basic and acidic residues" evidence="8">
    <location>
        <begin position="349"/>
        <end position="359"/>
    </location>
</feature>
<dbReference type="Pfam" id="PF00388">
    <property type="entry name" value="PI-PLC-X"/>
    <property type="match status" value="1"/>
</dbReference>
<evidence type="ECO:0000259" key="11">
    <source>
        <dbReference type="PROSITE" id="PS50222"/>
    </source>
</evidence>
<evidence type="ECO:0000256" key="3">
    <source>
        <dbReference type="ARBA" id="ARBA00022963"/>
    </source>
</evidence>
<feature type="region of interest" description="Disordered" evidence="8">
    <location>
        <begin position="1"/>
        <end position="71"/>
    </location>
</feature>
<dbReference type="SUPFAM" id="SSF49562">
    <property type="entry name" value="C2 domain (Calcium/lipid-binding domain, CaLB)"/>
    <property type="match status" value="1"/>
</dbReference>
<dbReference type="SUPFAM" id="SSF47473">
    <property type="entry name" value="EF-hand"/>
    <property type="match status" value="1"/>
</dbReference>
<dbReference type="EMBL" id="JAIFTL010000077">
    <property type="protein sequence ID" value="KAG9324098.1"/>
    <property type="molecule type" value="Genomic_DNA"/>
</dbReference>
<dbReference type="Proteomes" id="UP000717515">
    <property type="component" value="Unassembled WGS sequence"/>
</dbReference>
<dbReference type="SMART" id="SM00148">
    <property type="entry name" value="PLCXc"/>
    <property type="match status" value="1"/>
</dbReference>
<protein>
    <recommendedName>
        <fullName evidence="7">Phosphoinositide phospholipase C</fullName>
        <ecNumber evidence="7">3.1.4.11</ecNumber>
    </recommendedName>
</protein>
<feature type="region of interest" description="Disordered" evidence="8">
    <location>
        <begin position="114"/>
        <end position="149"/>
    </location>
</feature>
<dbReference type="Gene3D" id="1.10.238.10">
    <property type="entry name" value="EF-hand"/>
    <property type="match status" value="2"/>
</dbReference>
<evidence type="ECO:0000256" key="6">
    <source>
        <dbReference type="ARBA" id="ARBA00059664"/>
    </source>
</evidence>
<sequence>MFDKIKRAISGWGQDSSAESSPRLRPGSPLPRKKDKDGLKSSNSLRVRLRSSIYRRSSSSSSSEVLPLPPPKCAPDLLSEGLCLQGTAEAENGAMLKETPVRASALVDPRPIPALTEAAPKSPYIRRTSSFPNQRASSESNHDDARDDDIIIFSSTPPVTIARSSSVKIPRTGATAAGLHKGSPDQAAHLASSTGSQNQDTPVVQWPRGGVSSAASRSQEHFMRCHRRTSTSSDASLKDTQPQMATTPPLGSAPRQDLSQRPSLDRQYSRSGSTHAAVPTAMTASSSVASVQDSPANKSHRKTPSNASAESNASADSHGVLRAAAAASMAPSASNVLPSPSLDQTQQHADSEPFRDSEASAKTTPTDVVPALNPFVAKQLELGTQMLKISAKKQHIRTFKLDLEQGRILWDSRKFGRINVEQIKELRKGKAARMYREQLRVQPEHEERWLTIIYSAMGKYKALHLVAPTKDTYQDWIMAVERMWSVKREVAEGLPQLQRKTNQWLKEHWMDADKNVDSKLGYEEVVRLCHRLNINFSRKEIRLRFDQADEKKQGFLDFADFTHFVKLLKERKEVIQLFFKIAKEDPLSMTVGEFTRFMLDFQKSSYEKDHIKEIYNKHRDKTVEKFTVDSLTSFLLSTDNSVVSPFHTHVHQDMSQTLSNYYISSSHNTYLLGHQLTGISSIEGYIRALQSGCRCVELDCWDGADGQPVIYHGRTLTSKILFRDVIEAISTYAFVNSPYPLILSLEIHCDLDQQEIMANIMRSKLGSWLVVAPLDSGLVVLPSPDDLKFKILVKSKVLPPDAVAQEFSTDTESESERESESDSDGVKSSKPKTKSKKIRIARALSDITIYCQSRHFPGFSHDGCSPHKIISFSERVSLRMCKQSLQDYINMNKSHLTRVYPAGFRINSTNYDPHHHWAAGAQVVALNYQSYDRGMQMNSAMFRLNGHCGYVLKPQPLRLGAGEVCNHDRAPAFSKAHPVDITIELISAQQLPRPNEAQTGDVVDPVCEIELLVPGQSSVKYKTHHVSDNGFNPVWQQSFVFRVDYEHHELVFFRFVVQDEDIKFSDLIASYCISLDCLQEGYRHIPLHGPSGDPYLYSTLFLKISIQPAHIRLSTMPLSASTATIASTSTSSSNTTTTGVSRHLSLLGAPGKSALSNELRSSAFSHVKSVTTSSHSTTSDEDVLSLRALPMLPPLSIEPPIDLTDLPSLPPTPPPK</sequence>
<dbReference type="GO" id="GO:0051209">
    <property type="term" value="P:release of sequestered calcium ion into cytosol"/>
    <property type="evidence" value="ECO:0007669"/>
    <property type="project" value="TreeGrafter"/>
</dbReference>
<comment type="caution">
    <text evidence="12">The sequence shown here is derived from an EMBL/GenBank/DDBJ whole genome shotgun (WGS) entry which is preliminary data.</text>
</comment>
<dbReference type="CDD" id="cd08558">
    <property type="entry name" value="PI-PLCc_eukaryota"/>
    <property type="match status" value="1"/>
</dbReference>
<dbReference type="InterPro" id="IPR017946">
    <property type="entry name" value="PLC-like_Pdiesterase_TIM-brl"/>
</dbReference>
<keyword evidence="3 7" id="KW-0442">Lipid degradation</keyword>